<dbReference type="Proteomes" id="UP000318437">
    <property type="component" value="Unassembled WGS sequence"/>
</dbReference>
<keyword evidence="2" id="KW-1185">Reference proteome</keyword>
<name>A0A5C6CYR0_9BACT</name>
<dbReference type="EMBL" id="SJPS01000001">
    <property type="protein sequence ID" value="TWU29528.1"/>
    <property type="molecule type" value="Genomic_DNA"/>
</dbReference>
<comment type="caution">
    <text evidence="1">The sequence shown here is derived from an EMBL/GenBank/DDBJ whole genome shotgun (WGS) entry which is preliminary data.</text>
</comment>
<accession>A0A5C6CYR0</accession>
<reference evidence="1 2" key="1">
    <citation type="submission" date="2019-02" db="EMBL/GenBank/DDBJ databases">
        <title>Deep-cultivation of Planctomycetes and their phenomic and genomic characterization uncovers novel biology.</title>
        <authorList>
            <person name="Wiegand S."/>
            <person name="Jogler M."/>
            <person name="Boedeker C."/>
            <person name="Pinto D."/>
            <person name="Vollmers J."/>
            <person name="Rivas-Marin E."/>
            <person name="Kohn T."/>
            <person name="Peeters S.H."/>
            <person name="Heuer A."/>
            <person name="Rast P."/>
            <person name="Oberbeckmann S."/>
            <person name="Bunk B."/>
            <person name="Jeske O."/>
            <person name="Meyerdierks A."/>
            <person name="Storesund J.E."/>
            <person name="Kallscheuer N."/>
            <person name="Luecker S."/>
            <person name="Lage O.M."/>
            <person name="Pohl T."/>
            <person name="Merkel B.J."/>
            <person name="Hornburger P."/>
            <person name="Mueller R.-W."/>
            <person name="Bruemmer F."/>
            <person name="Labrenz M."/>
            <person name="Spormann A.M."/>
            <person name="Op Den Camp H."/>
            <person name="Overmann J."/>
            <person name="Amann R."/>
            <person name="Jetten M.S.M."/>
            <person name="Mascher T."/>
            <person name="Medema M.H."/>
            <person name="Devos D.P."/>
            <person name="Kaster A.-K."/>
            <person name="Ovreas L."/>
            <person name="Rohde M."/>
            <person name="Galperin M.Y."/>
            <person name="Jogler C."/>
        </authorList>
    </citation>
    <scope>NUCLEOTIDE SEQUENCE [LARGE SCALE GENOMIC DNA]</scope>
    <source>
        <strain evidence="1 2">Pla144</strain>
    </source>
</reference>
<proteinExistence type="predicted"/>
<evidence type="ECO:0000313" key="1">
    <source>
        <dbReference type="EMBL" id="TWU29528.1"/>
    </source>
</evidence>
<dbReference type="AlphaFoldDB" id="A0A5C6CYR0"/>
<protein>
    <submittedName>
        <fullName evidence="1">Uncharacterized protein</fullName>
    </submittedName>
</protein>
<evidence type="ECO:0000313" key="2">
    <source>
        <dbReference type="Proteomes" id="UP000318437"/>
    </source>
</evidence>
<sequence length="67" mass="7571">MGLRTRLESFLSGRADQSEPTSRTIVCPWSVLSTGKKSPANLFDFSIFCRTRIDAINKKLVQLRVVK</sequence>
<organism evidence="1 2">
    <name type="scientific">Bythopirellula polymerisocia</name>
    <dbReference type="NCBI Taxonomy" id="2528003"/>
    <lineage>
        <taxon>Bacteria</taxon>
        <taxon>Pseudomonadati</taxon>
        <taxon>Planctomycetota</taxon>
        <taxon>Planctomycetia</taxon>
        <taxon>Pirellulales</taxon>
        <taxon>Lacipirellulaceae</taxon>
        <taxon>Bythopirellula</taxon>
    </lineage>
</organism>
<gene>
    <name evidence="1" type="ORF">Pla144_03060</name>
</gene>